<feature type="domain" description="BEACH" evidence="1">
    <location>
        <begin position="220"/>
        <end position="366"/>
    </location>
</feature>
<dbReference type="InterPro" id="IPR057496">
    <property type="entry name" value="FAN-like_PH"/>
</dbReference>
<keyword evidence="4" id="KW-1185">Reference proteome</keyword>
<dbReference type="InterPro" id="IPR000409">
    <property type="entry name" value="BEACH_dom"/>
</dbReference>
<name>A0A418B6B4_9STRA</name>
<dbReference type="PANTHER" id="PTHR13743:SF123">
    <property type="entry name" value="PROTEIN FAN"/>
    <property type="match status" value="1"/>
</dbReference>
<accession>A0A418B6B4</accession>
<dbReference type="PROSITE" id="PS51783">
    <property type="entry name" value="PH_BEACH"/>
    <property type="match status" value="1"/>
</dbReference>
<gene>
    <name evidence="3" type="ORF">DYB32_001551</name>
</gene>
<evidence type="ECO:0000313" key="3">
    <source>
        <dbReference type="EMBL" id="RHY33560.1"/>
    </source>
</evidence>
<dbReference type="PANTHER" id="PTHR13743">
    <property type="entry name" value="BEIGE/BEACH-RELATED"/>
    <property type="match status" value="1"/>
</dbReference>
<dbReference type="SUPFAM" id="SSF50729">
    <property type="entry name" value="PH domain-like"/>
    <property type="match status" value="1"/>
</dbReference>
<dbReference type="Pfam" id="PF25400">
    <property type="entry name" value="PH_FAN"/>
    <property type="match status" value="1"/>
</dbReference>
<evidence type="ECO:0000259" key="1">
    <source>
        <dbReference type="PROSITE" id="PS50197"/>
    </source>
</evidence>
<dbReference type="InterPro" id="IPR036372">
    <property type="entry name" value="BEACH_dom_sf"/>
</dbReference>
<organism evidence="3 4">
    <name type="scientific">Aphanomyces invadans</name>
    <dbReference type="NCBI Taxonomy" id="157072"/>
    <lineage>
        <taxon>Eukaryota</taxon>
        <taxon>Sar</taxon>
        <taxon>Stramenopiles</taxon>
        <taxon>Oomycota</taxon>
        <taxon>Saprolegniomycetes</taxon>
        <taxon>Saprolegniales</taxon>
        <taxon>Verrucalvaceae</taxon>
        <taxon>Aphanomyces</taxon>
    </lineage>
</organism>
<feature type="domain" description="BEACH-type PH" evidence="2">
    <location>
        <begin position="117"/>
        <end position="214"/>
    </location>
</feature>
<dbReference type="PROSITE" id="PS50197">
    <property type="entry name" value="BEACH"/>
    <property type="match status" value="1"/>
</dbReference>
<dbReference type="Gene3D" id="2.30.29.30">
    <property type="entry name" value="Pleckstrin-homology domain (PH domain)/Phosphotyrosine-binding domain (PTB)"/>
    <property type="match status" value="1"/>
</dbReference>
<dbReference type="AlphaFoldDB" id="A0A418B6B4"/>
<dbReference type="Proteomes" id="UP000285060">
    <property type="component" value="Unassembled WGS sequence"/>
</dbReference>
<dbReference type="Pfam" id="PF02138">
    <property type="entry name" value="Beach"/>
    <property type="match status" value="1"/>
</dbReference>
<dbReference type="VEuPathDB" id="FungiDB:H310_00940"/>
<dbReference type="InterPro" id="IPR011993">
    <property type="entry name" value="PH-like_dom_sf"/>
</dbReference>
<dbReference type="Gene3D" id="1.10.1540.10">
    <property type="entry name" value="BEACH domain"/>
    <property type="match status" value="1"/>
</dbReference>
<sequence>MLKRAYLQSAHFRRRKVQGRLKLCTRSIMFEPQDIMQPILKFPFRDMNVTPCAEVFDDETNEMYLSFECNSVIEMKERNVDHPYTHRVLTNSSMYSTKVIFSLVHSKLPDFLEAIAPLWSLSHKKNVLNKIDEERFLAPVLEPRHTDVVYFQPAQINNIGDPVLMYEYTKVVGLHKRRHMLKQCGLEVLLEDRQSYFYSFRTMKDRDEIYAMMVKQPGLNEKLKQNCTREMLLKWQHRQVSNFEYLSFLNDEAGRTTNDLTQVPLYSLKALDLSKPVGALNADRLAYFQQRFQNMPSGMEAEGLPPPFLYGTHYSTPGYVLFYLVRMAPEYMLCLQNGKFDAPDRLFRRSVLTMLQGALTWFCVHL</sequence>
<comment type="caution">
    <text evidence="3">The sequence shown here is derived from an EMBL/GenBank/DDBJ whole genome shotgun (WGS) entry which is preliminary data.</text>
</comment>
<dbReference type="EMBL" id="QUSY01000069">
    <property type="protein sequence ID" value="RHY33560.1"/>
    <property type="molecule type" value="Genomic_DNA"/>
</dbReference>
<dbReference type="InterPro" id="IPR050865">
    <property type="entry name" value="BEACH_Domain"/>
</dbReference>
<protein>
    <recommendedName>
        <fullName evidence="5">BEACH domain-containing protein</fullName>
    </recommendedName>
</protein>
<evidence type="ECO:0008006" key="5">
    <source>
        <dbReference type="Google" id="ProtNLM"/>
    </source>
</evidence>
<dbReference type="Pfam" id="PF14844">
    <property type="entry name" value="PH_BEACH"/>
    <property type="match status" value="1"/>
</dbReference>
<evidence type="ECO:0000313" key="4">
    <source>
        <dbReference type="Proteomes" id="UP000285060"/>
    </source>
</evidence>
<dbReference type="SMART" id="SM01026">
    <property type="entry name" value="Beach"/>
    <property type="match status" value="1"/>
</dbReference>
<evidence type="ECO:0000259" key="2">
    <source>
        <dbReference type="PROSITE" id="PS51783"/>
    </source>
</evidence>
<dbReference type="SUPFAM" id="SSF81837">
    <property type="entry name" value="BEACH domain"/>
    <property type="match status" value="1"/>
</dbReference>
<reference evidence="3 4" key="1">
    <citation type="submission" date="2018-08" db="EMBL/GenBank/DDBJ databases">
        <title>Aphanomyces genome sequencing and annotation.</title>
        <authorList>
            <person name="Minardi D."/>
            <person name="Oidtmann B."/>
            <person name="Van Der Giezen M."/>
            <person name="Studholme D.J."/>
        </authorList>
    </citation>
    <scope>NUCLEOTIDE SEQUENCE [LARGE SCALE GENOMIC DNA]</scope>
    <source>
        <strain evidence="3 4">NJM0002</strain>
    </source>
</reference>
<proteinExistence type="predicted"/>
<dbReference type="InterPro" id="IPR023362">
    <property type="entry name" value="PH-BEACH_dom"/>
</dbReference>